<accession>A0A0N0P6H9</accession>
<evidence type="ECO:0008006" key="4">
    <source>
        <dbReference type="Google" id="ProtNLM"/>
    </source>
</evidence>
<dbReference type="Proteomes" id="UP000038009">
    <property type="component" value="Unassembled WGS sequence"/>
</dbReference>
<dbReference type="GO" id="GO:0030488">
    <property type="term" value="P:tRNA methylation"/>
    <property type="evidence" value="ECO:0007669"/>
    <property type="project" value="TreeGrafter"/>
</dbReference>
<protein>
    <recommendedName>
        <fullName evidence="4">Trm112p-like protein</fullName>
    </recommendedName>
</protein>
<gene>
    <name evidence="2" type="ORF">ABL78_3296</name>
</gene>
<dbReference type="Gene3D" id="2.20.25.10">
    <property type="match status" value="1"/>
</dbReference>
<dbReference type="OrthoDB" id="2187549at2759"/>
<reference evidence="2 3" key="1">
    <citation type="journal article" date="2015" name="PLoS Pathog.">
        <title>Leptomonas seymouri: Adaptations to the Dixenous Life Cycle Analyzed by Genome Sequencing, Transcriptome Profiling and Co-infection with Leishmania donovani.</title>
        <authorList>
            <person name="Kraeva N."/>
            <person name="Butenko A."/>
            <person name="Hlavacova J."/>
            <person name="Kostygov A."/>
            <person name="Myskova J."/>
            <person name="Grybchuk D."/>
            <person name="Lestinova T."/>
            <person name="Votypka J."/>
            <person name="Volf P."/>
            <person name="Opperdoes F."/>
            <person name="Flegontov P."/>
            <person name="Lukes J."/>
            <person name="Yurchenko V."/>
        </authorList>
    </citation>
    <scope>NUCLEOTIDE SEQUENCE [LARGE SCALE GENOMIC DNA]</scope>
    <source>
        <strain evidence="2 3">ATCC 30220</strain>
    </source>
</reference>
<organism evidence="2 3">
    <name type="scientific">Leptomonas seymouri</name>
    <dbReference type="NCBI Taxonomy" id="5684"/>
    <lineage>
        <taxon>Eukaryota</taxon>
        <taxon>Discoba</taxon>
        <taxon>Euglenozoa</taxon>
        <taxon>Kinetoplastea</taxon>
        <taxon>Metakinetoplastina</taxon>
        <taxon>Trypanosomatida</taxon>
        <taxon>Trypanosomatidae</taxon>
        <taxon>Leishmaniinae</taxon>
        <taxon>Leptomonas</taxon>
    </lineage>
</organism>
<comment type="similarity">
    <text evidence="1">Belongs to the TRM112 family.</text>
</comment>
<evidence type="ECO:0000256" key="1">
    <source>
        <dbReference type="ARBA" id="ARBA00007980"/>
    </source>
</evidence>
<dbReference type="Pfam" id="PF03966">
    <property type="entry name" value="Trm112p"/>
    <property type="match status" value="1"/>
</dbReference>
<dbReference type="GO" id="GO:0046982">
    <property type="term" value="F:protein heterodimerization activity"/>
    <property type="evidence" value="ECO:0007669"/>
    <property type="project" value="InterPro"/>
</dbReference>
<dbReference type="PANTHER" id="PTHR12773:SF0">
    <property type="entry name" value="MULTIFUNCTIONAL METHYLTRANSFERASE SUBUNIT TRM112-LIKE PROTEIN"/>
    <property type="match status" value="1"/>
</dbReference>
<dbReference type="VEuPathDB" id="TriTrypDB:Lsey_0079_0250"/>
<dbReference type="EMBL" id="LJSK01000079">
    <property type="protein sequence ID" value="KPI87639.1"/>
    <property type="molecule type" value="Genomic_DNA"/>
</dbReference>
<dbReference type="InterPro" id="IPR005651">
    <property type="entry name" value="Trm112-like"/>
</dbReference>
<evidence type="ECO:0000313" key="3">
    <source>
        <dbReference type="Proteomes" id="UP000038009"/>
    </source>
</evidence>
<dbReference type="OMA" id="NMLTSKC"/>
<dbReference type="AlphaFoldDB" id="A0A0N0P6H9"/>
<name>A0A0N0P6H9_LEPSE</name>
<comment type="caution">
    <text evidence="2">The sequence shown here is derived from an EMBL/GenBank/DDBJ whole genome shotgun (WGS) entry which is preliminary data.</text>
</comment>
<proteinExistence type="inferred from homology"/>
<keyword evidence="3" id="KW-1185">Reference proteome</keyword>
<dbReference type="InterPro" id="IPR039127">
    <property type="entry name" value="Trm112"/>
</dbReference>
<sequence>MRLLTHNFLACLRCDSYPLLITATEAEEIPVEYDAEFTRRMLARVDYPSLRATFHKLRETHDLVRGHSEELPEVLEGADLADDSAFLKCAHYALNVIAVKNGVLQCPGCKTAYAVTEFIPNFVQDGR</sequence>
<dbReference type="GO" id="GO:0070476">
    <property type="term" value="P:rRNA (guanine-N7)-methylation"/>
    <property type="evidence" value="ECO:0007669"/>
    <property type="project" value="TreeGrafter"/>
</dbReference>
<evidence type="ECO:0000313" key="2">
    <source>
        <dbReference type="EMBL" id="KPI87639.1"/>
    </source>
</evidence>
<dbReference type="PANTHER" id="PTHR12773">
    <property type="entry name" value="UPF0315 PROTEIN-RELATED"/>
    <property type="match status" value="1"/>
</dbReference>